<sequence length="62" mass="7784">YFIIFTIKKIILTYKFIVVKIFFLKYRCTYFIHSYLILVKGKRWERKKTPEKQEGEKAYKRK</sequence>
<proteinExistence type="predicted"/>
<feature type="non-terminal residue" evidence="1">
    <location>
        <position position="1"/>
    </location>
</feature>
<reference evidence="1" key="1">
    <citation type="submission" date="2014-05" db="EMBL/GenBank/DDBJ databases">
        <authorList>
            <person name="Chronopoulou M."/>
        </authorList>
    </citation>
    <scope>NUCLEOTIDE SEQUENCE</scope>
    <source>
        <tissue evidence="1">Whole organism</tissue>
    </source>
</reference>
<dbReference type="EMBL" id="HACA01023701">
    <property type="protein sequence ID" value="CDW41062.1"/>
    <property type="molecule type" value="Transcribed_RNA"/>
</dbReference>
<accession>A0A0K2UT37</accession>
<protein>
    <submittedName>
        <fullName evidence="1">Uncharacterized protein</fullName>
    </submittedName>
</protein>
<organism evidence="1">
    <name type="scientific">Lepeophtheirus salmonis</name>
    <name type="common">Salmon louse</name>
    <name type="synonym">Caligus salmonis</name>
    <dbReference type="NCBI Taxonomy" id="72036"/>
    <lineage>
        <taxon>Eukaryota</taxon>
        <taxon>Metazoa</taxon>
        <taxon>Ecdysozoa</taxon>
        <taxon>Arthropoda</taxon>
        <taxon>Crustacea</taxon>
        <taxon>Multicrustacea</taxon>
        <taxon>Hexanauplia</taxon>
        <taxon>Copepoda</taxon>
        <taxon>Siphonostomatoida</taxon>
        <taxon>Caligidae</taxon>
        <taxon>Lepeophtheirus</taxon>
    </lineage>
</organism>
<dbReference type="AlphaFoldDB" id="A0A0K2UT37"/>
<evidence type="ECO:0000313" key="1">
    <source>
        <dbReference type="EMBL" id="CDW41062.1"/>
    </source>
</evidence>
<name>A0A0K2UT37_LEPSM</name>